<evidence type="ECO:0000256" key="1">
    <source>
        <dbReference type="ARBA" id="ARBA00004613"/>
    </source>
</evidence>
<keyword evidence="4" id="KW-1185">Reference proteome</keyword>
<dbReference type="Proteomes" id="UP000022141">
    <property type="component" value="Unassembled WGS sequence"/>
</dbReference>
<dbReference type="EMBL" id="JEMY01000031">
    <property type="protein sequence ID" value="EXI87789.1"/>
    <property type="molecule type" value="Genomic_DNA"/>
</dbReference>
<evidence type="ECO:0000256" key="2">
    <source>
        <dbReference type="ARBA" id="ARBA00022525"/>
    </source>
</evidence>
<dbReference type="PROSITE" id="PS00330">
    <property type="entry name" value="HEMOLYSIN_CALCIUM"/>
    <property type="match status" value="6"/>
</dbReference>
<accession>A0A011R9E9</accession>
<comment type="subcellular location">
    <subcellularLocation>
        <location evidence="1">Secreted</location>
    </subcellularLocation>
</comment>
<evidence type="ECO:0000313" key="4">
    <source>
        <dbReference type="Proteomes" id="UP000022141"/>
    </source>
</evidence>
<organism evidence="3 4">
    <name type="scientific">Accumulibacter regalis</name>
    <dbReference type="NCBI Taxonomy" id="522306"/>
    <lineage>
        <taxon>Bacteria</taxon>
        <taxon>Pseudomonadati</taxon>
        <taxon>Pseudomonadota</taxon>
        <taxon>Betaproteobacteria</taxon>
        <taxon>Candidatus Accumulibacter</taxon>
    </lineage>
</organism>
<gene>
    <name evidence="3" type="primary">cya_2</name>
    <name evidence="3" type="ORF">AW11_02385</name>
</gene>
<dbReference type="PRINTS" id="PR00313">
    <property type="entry name" value="CABNDNGRPT"/>
</dbReference>
<dbReference type="InterPro" id="IPR001343">
    <property type="entry name" value="Hemolysn_Ca-bd"/>
</dbReference>
<name>A0A011R9E9_ACCRE</name>
<dbReference type="PATRIC" id="fig|1454004.3.peg.2464"/>
<dbReference type="eggNOG" id="COG2931">
    <property type="taxonomic scope" value="Bacteria"/>
</dbReference>
<comment type="caution">
    <text evidence="3">The sequence shown here is derived from an EMBL/GenBank/DDBJ whole genome shotgun (WGS) entry which is preliminary data.</text>
</comment>
<dbReference type="PANTHER" id="PTHR38340:SF1">
    <property type="entry name" value="S-LAYER PROTEIN"/>
    <property type="match status" value="1"/>
</dbReference>
<keyword evidence="2" id="KW-0964">Secreted</keyword>
<dbReference type="Gene3D" id="2.150.10.10">
    <property type="entry name" value="Serralysin-like metalloprotease, C-terminal"/>
    <property type="match status" value="5"/>
</dbReference>
<dbReference type="InterPro" id="IPR011049">
    <property type="entry name" value="Serralysin-like_metalloprot_C"/>
</dbReference>
<sequence length="715" mass="71357">MIKAPIQGTSGADYLVGRDDLADTIMGNAGNDILIGGGGNDRLEGGAGNDTINGGSGEDTASYIDAPSGVTVSLATGAAQATGGAGTDTLIGIENLTGSSHNDSLTGNSAANLLDGGAGADTLIGGDGSDTYYVDNVGDLVIETNAVLATGGDDTVYSSLAAYTLTANVETLRLVATGAADGSGNSLNNTLYAGAGNNVLDGGAGIDTVSYSLAAAAVTVSLASSAAQATGGSGSDTLVNIENLVGSAYADRLTGDGLANRLNGGAGNDTLNGGAGADTLIGGDGSDIYYVDNVGDSVVEHEDQGNDIIYSSISWTLGEHVERLYLTGSATTTATGNALANTLYGHANSAANVLTGGAGNDVYYLGAGDSAVEGDDGGTDSVYTYADYTLAANVEHLYLNVATAATLTGNALANSLRGNAGDDTLIGLSGNDTLNGGLGADTMIGGLGNDSYYVDNTADSVVEELNEGNDIIYSSVSWTLGEHVERLYLTGSDATIAIGNALANTLYGHANSAANVLAGGLGNDVYYLGAGDSAVEDEGGGIDSVYTYADYTLAANIEHLYLNVATAATLTGNALANSLRGNAGDDTLIGLSGNDTLNGGLGNDTLTGGDGKDIIRFDSLLNALTNVDTITDYNVADDTIHLENAIFTALTTTGMLAAESFRRGAVAVDADDYVIYDDVTGALYYDADGNGVAAAVQFAALSGAPALTNADFLVT</sequence>
<protein>
    <submittedName>
        <fullName evidence="3">Cyclolysin</fullName>
    </submittedName>
</protein>
<proteinExistence type="predicted"/>
<evidence type="ECO:0000313" key="3">
    <source>
        <dbReference type="EMBL" id="EXI87789.1"/>
    </source>
</evidence>
<dbReference type="PANTHER" id="PTHR38340">
    <property type="entry name" value="S-LAYER PROTEIN"/>
    <property type="match status" value="1"/>
</dbReference>
<reference evidence="3" key="1">
    <citation type="submission" date="2014-02" db="EMBL/GenBank/DDBJ databases">
        <title>Expanding our view of genomic diversity in Candidatus Accumulibacter clades.</title>
        <authorList>
            <person name="Skennerton C.T."/>
            <person name="Barr J.J."/>
            <person name="Slater F.R."/>
            <person name="Bond P.L."/>
            <person name="Tyson G.W."/>
        </authorList>
    </citation>
    <scope>NUCLEOTIDE SEQUENCE [LARGE SCALE GENOMIC DNA]</scope>
</reference>
<dbReference type="GO" id="GO:0005576">
    <property type="term" value="C:extracellular region"/>
    <property type="evidence" value="ECO:0007669"/>
    <property type="project" value="UniProtKB-SubCell"/>
</dbReference>
<dbReference type="GO" id="GO:0005509">
    <property type="term" value="F:calcium ion binding"/>
    <property type="evidence" value="ECO:0007669"/>
    <property type="project" value="InterPro"/>
</dbReference>
<dbReference type="InterPro" id="IPR050557">
    <property type="entry name" value="RTX_toxin/Mannuronan_C5-epim"/>
</dbReference>
<dbReference type="Pfam" id="PF00353">
    <property type="entry name" value="HemolysinCabind"/>
    <property type="match status" value="8"/>
</dbReference>
<dbReference type="SUPFAM" id="SSF51120">
    <property type="entry name" value="beta-Roll"/>
    <property type="match status" value="5"/>
</dbReference>
<dbReference type="AlphaFoldDB" id="A0A011R9E9"/>
<dbReference type="STRING" id="1454004.AW11_02385"/>
<dbReference type="InterPro" id="IPR018511">
    <property type="entry name" value="Hemolysin-typ_Ca-bd_CS"/>
</dbReference>